<organism evidence="1">
    <name type="scientific">Pararge aegeria</name>
    <name type="common">speckled wood butterfly</name>
    <dbReference type="NCBI Taxonomy" id="116150"/>
    <lineage>
        <taxon>Eukaryota</taxon>
        <taxon>Metazoa</taxon>
        <taxon>Ecdysozoa</taxon>
        <taxon>Arthropoda</taxon>
        <taxon>Hexapoda</taxon>
        <taxon>Insecta</taxon>
        <taxon>Pterygota</taxon>
        <taxon>Neoptera</taxon>
        <taxon>Endopterygota</taxon>
        <taxon>Lepidoptera</taxon>
        <taxon>Glossata</taxon>
        <taxon>Ditrysia</taxon>
        <taxon>Papilionoidea</taxon>
        <taxon>Nymphalidae</taxon>
        <taxon>Satyrinae</taxon>
        <taxon>Satyrini</taxon>
        <taxon>Parargina</taxon>
        <taxon>Pararge</taxon>
    </lineage>
</organism>
<accession>S4NVC5</accession>
<protein>
    <submittedName>
        <fullName evidence="1">Uncharacterized protein</fullName>
    </submittedName>
</protein>
<dbReference type="AlphaFoldDB" id="S4NVC5"/>
<feature type="non-terminal residue" evidence="1">
    <location>
        <position position="1"/>
    </location>
</feature>
<feature type="non-terminal residue" evidence="1">
    <location>
        <position position="69"/>
    </location>
</feature>
<dbReference type="EMBL" id="GAIX01013002">
    <property type="protein sequence ID" value="JAA79558.1"/>
    <property type="molecule type" value="Transcribed_RNA"/>
</dbReference>
<reference evidence="1" key="1">
    <citation type="journal article" date="2013" name="BMC Genomics">
        <title>Unscrambling butterfly oogenesis.</title>
        <authorList>
            <person name="Carter J.M."/>
            <person name="Baker S.C."/>
            <person name="Pink R."/>
            <person name="Carter D.R."/>
            <person name="Collins A."/>
            <person name="Tomlin J."/>
            <person name="Gibbs M."/>
            <person name="Breuker C.J."/>
        </authorList>
    </citation>
    <scope>NUCLEOTIDE SEQUENCE</scope>
    <source>
        <tissue evidence="1">Ovary</tissue>
    </source>
</reference>
<sequence length="69" mass="7660">CTGSLGAIAILNRFSHGTNCTETEPRAQTIQNTDQAELHSNNSVIIIHGSQYQRQCYVKSNRCRPRGGR</sequence>
<proteinExistence type="predicted"/>
<reference evidence="1" key="2">
    <citation type="submission" date="2013-05" db="EMBL/GenBank/DDBJ databases">
        <authorList>
            <person name="Carter J.-M."/>
            <person name="Baker S.C."/>
            <person name="Pink R."/>
            <person name="Carter D.R.F."/>
            <person name="Collins A."/>
            <person name="Tomlin J."/>
            <person name="Gibbs M."/>
            <person name="Breuker C.J."/>
        </authorList>
    </citation>
    <scope>NUCLEOTIDE SEQUENCE</scope>
    <source>
        <tissue evidence="1">Ovary</tissue>
    </source>
</reference>
<evidence type="ECO:0000313" key="1">
    <source>
        <dbReference type="EMBL" id="JAA79558.1"/>
    </source>
</evidence>
<name>S4NVC5_9NEOP</name>